<sequence>MLTMNTYKDSMTGCRVQTIGQSGTDTSHYYFTAMTWLADSRRLIASTQIDADKKCSYVLIDTETGHSTVLANGEQWAGGVVSSDDKLYFPRDNSVQVIDLNTLKSWTVCELASGDYFGEPLSVSDDAAVLGVYGMLGGQSFIGTVDVAAGKLTHQIAPGFARPYEIANHAMVNPVYDHLVLFAHEGKTEHIPDRLWLYDTVASRLSNIYEQQQLQDGSLGEYIGHEMWAADGEGAYFVRYKSSPITPTGIYYVDRHRSQGVFINGDYGYWHAAASPDGNWIVADTHEHPSKLVLIDLRDHSSRVLTEVPLWWNHPGHPHPSFSPDSRKVTYTFADDENHLWIGIIDIYEVLETKS</sequence>
<protein>
    <submittedName>
        <fullName evidence="1">Oligogalacturonate lyase family protein</fullName>
    </submittedName>
</protein>
<comment type="caution">
    <text evidence="1">The sequence shown here is derived from an EMBL/GenBank/DDBJ whole genome shotgun (WGS) entry which is preliminary data.</text>
</comment>
<proteinExistence type="predicted"/>
<dbReference type="EMBL" id="JAOQIO010000095">
    <property type="protein sequence ID" value="MCU6795983.1"/>
    <property type="molecule type" value="Genomic_DNA"/>
</dbReference>
<evidence type="ECO:0000313" key="1">
    <source>
        <dbReference type="EMBL" id="MCU6795983.1"/>
    </source>
</evidence>
<dbReference type="RefSeq" id="WP_262686839.1">
    <property type="nucleotide sequence ID" value="NZ_JAOQIO010000095.1"/>
</dbReference>
<keyword evidence="2" id="KW-1185">Reference proteome</keyword>
<reference evidence="1 2" key="1">
    <citation type="submission" date="2022-09" db="EMBL/GenBank/DDBJ databases">
        <authorList>
            <person name="Han X.L."/>
            <person name="Wang Q."/>
            <person name="Lu T."/>
        </authorList>
    </citation>
    <scope>NUCLEOTIDE SEQUENCE [LARGE SCALE GENOMIC DNA]</scope>
    <source>
        <strain evidence="1 2">WQ 127069</strain>
    </source>
</reference>
<gene>
    <name evidence="1" type="ORF">OB236_28070</name>
</gene>
<dbReference type="Proteomes" id="UP001652445">
    <property type="component" value="Unassembled WGS sequence"/>
</dbReference>
<dbReference type="InterPro" id="IPR015943">
    <property type="entry name" value="WD40/YVTN_repeat-like_dom_sf"/>
</dbReference>
<keyword evidence="1" id="KW-0456">Lyase</keyword>
<accession>A0ABT2UMV0</accession>
<evidence type="ECO:0000313" key="2">
    <source>
        <dbReference type="Proteomes" id="UP001652445"/>
    </source>
</evidence>
<organism evidence="1 2">
    <name type="scientific">Paenibacillus baimaensis</name>
    <dbReference type="NCBI Taxonomy" id="2982185"/>
    <lineage>
        <taxon>Bacteria</taxon>
        <taxon>Bacillati</taxon>
        <taxon>Bacillota</taxon>
        <taxon>Bacilli</taxon>
        <taxon>Bacillales</taxon>
        <taxon>Paenibacillaceae</taxon>
        <taxon>Paenibacillus</taxon>
    </lineage>
</organism>
<dbReference type="Gene3D" id="2.130.10.10">
    <property type="entry name" value="YVTN repeat-like/Quinoprotein amine dehydrogenase"/>
    <property type="match status" value="1"/>
</dbReference>
<name>A0ABT2UMV0_9BACL</name>
<dbReference type="SUPFAM" id="SSF82171">
    <property type="entry name" value="DPP6 N-terminal domain-like"/>
    <property type="match status" value="1"/>
</dbReference>
<dbReference type="GO" id="GO:0016829">
    <property type="term" value="F:lyase activity"/>
    <property type="evidence" value="ECO:0007669"/>
    <property type="project" value="UniProtKB-KW"/>
</dbReference>